<dbReference type="GO" id="GO:0016301">
    <property type="term" value="F:kinase activity"/>
    <property type="evidence" value="ECO:0007669"/>
    <property type="project" value="UniProtKB-KW"/>
</dbReference>
<keyword evidence="1" id="KW-0808">Transferase</keyword>
<evidence type="ECO:0000313" key="1">
    <source>
        <dbReference type="EMBL" id="RKE92355.1"/>
    </source>
</evidence>
<dbReference type="InterPro" id="IPR011009">
    <property type="entry name" value="Kinase-like_dom_sf"/>
</dbReference>
<reference evidence="1 2" key="1">
    <citation type="submission" date="2018-09" db="EMBL/GenBank/DDBJ databases">
        <title>Genomic Encyclopedia of Archaeal and Bacterial Type Strains, Phase II (KMG-II): from individual species to whole genera.</title>
        <authorList>
            <person name="Goeker M."/>
        </authorList>
    </citation>
    <scope>NUCLEOTIDE SEQUENCE [LARGE SCALE GENOMIC DNA]</scope>
    <source>
        <strain evidence="1 2">DSM 26283</strain>
    </source>
</reference>
<gene>
    <name evidence="1" type="ORF">BXY80_2274</name>
</gene>
<organism evidence="1 2">
    <name type="scientific">Ichthyenterobacterium magnum</name>
    <dbReference type="NCBI Taxonomy" id="1230530"/>
    <lineage>
        <taxon>Bacteria</taxon>
        <taxon>Pseudomonadati</taxon>
        <taxon>Bacteroidota</taxon>
        <taxon>Flavobacteriia</taxon>
        <taxon>Flavobacteriales</taxon>
        <taxon>Flavobacteriaceae</taxon>
        <taxon>Ichthyenterobacterium</taxon>
    </lineage>
</organism>
<keyword evidence="2" id="KW-1185">Reference proteome</keyword>
<sequence>MSKPKQVVHVHSNYQSIESDILKCIQDFSNSGTTILKGDRNEIKSFNINGEKINIKSFKMPSVFNAFVYKFVRESKAKRSFKYAERLISCNILTPFPIAYIEEFTSFGLKNSYYISKHVDYDFDFRDLIHQPKFKDRINILHQFTRFTFKLHENNINFLDHSPGNTLIVKKENNNYDFYLIDLNRMTFETMSFDKRMHNFRRLWLSKTMVKIMSVTYAKLYNKTYDQVHQLMLKHSRGFQRKINSKKLRRSGRKIKFKS</sequence>
<evidence type="ECO:0000313" key="2">
    <source>
        <dbReference type="Proteomes" id="UP000284892"/>
    </source>
</evidence>
<dbReference type="RefSeq" id="WP_120201973.1">
    <property type="nucleotide sequence ID" value="NZ_RAQJ01000004.1"/>
</dbReference>
<name>A0A420DGY9_9FLAO</name>
<dbReference type="SUPFAM" id="SSF56112">
    <property type="entry name" value="Protein kinase-like (PK-like)"/>
    <property type="match status" value="1"/>
</dbReference>
<dbReference type="Proteomes" id="UP000284892">
    <property type="component" value="Unassembled WGS sequence"/>
</dbReference>
<protein>
    <submittedName>
        <fullName evidence="1">Lipopolysaccharide kinase (Kdo/WaaP) family protein</fullName>
    </submittedName>
</protein>
<comment type="caution">
    <text evidence="1">The sequence shown here is derived from an EMBL/GenBank/DDBJ whole genome shotgun (WGS) entry which is preliminary data.</text>
</comment>
<dbReference type="AlphaFoldDB" id="A0A420DGY9"/>
<keyword evidence="1" id="KW-0418">Kinase</keyword>
<dbReference type="EMBL" id="RAQJ01000004">
    <property type="protein sequence ID" value="RKE92355.1"/>
    <property type="molecule type" value="Genomic_DNA"/>
</dbReference>
<dbReference type="OrthoDB" id="9773772at2"/>
<accession>A0A420DGY9</accession>
<proteinExistence type="predicted"/>
<dbReference type="Pfam" id="PF06293">
    <property type="entry name" value="Kdo"/>
    <property type="match status" value="1"/>
</dbReference>